<accession>A0A8T0VJ45</accession>
<dbReference type="AlphaFoldDB" id="A0A8T0VJ45"/>
<feature type="compositionally biased region" description="Low complexity" evidence="1">
    <location>
        <begin position="80"/>
        <end position="95"/>
    </location>
</feature>
<name>A0A8T0VJ45_PANVG</name>
<keyword evidence="3" id="KW-1185">Reference proteome</keyword>
<comment type="caution">
    <text evidence="2">The sequence shown here is derived from an EMBL/GenBank/DDBJ whole genome shotgun (WGS) entry which is preliminary data.</text>
</comment>
<reference evidence="2" key="1">
    <citation type="submission" date="2020-05" db="EMBL/GenBank/DDBJ databases">
        <title>WGS assembly of Panicum virgatum.</title>
        <authorList>
            <person name="Lovell J.T."/>
            <person name="Jenkins J."/>
            <person name="Shu S."/>
            <person name="Juenger T.E."/>
            <person name="Schmutz J."/>
        </authorList>
    </citation>
    <scope>NUCLEOTIDE SEQUENCE</scope>
    <source>
        <strain evidence="2">AP13</strain>
    </source>
</reference>
<dbReference type="Proteomes" id="UP000823388">
    <property type="component" value="Chromosome 2N"/>
</dbReference>
<sequence>MRLPLSARASPTTRPMPPRCVPAPSDSGSGGRPLLRGRDKEEERAPTTRVGSRRRTLVGSSWTMPLTPPTPRPSRPPPRSTLSGARSTTTTSTRLPTPPPPLTATMINPRLSGTTRGCTLPAIRTSSC</sequence>
<feature type="region of interest" description="Disordered" evidence="1">
    <location>
        <begin position="1"/>
        <end position="128"/>
    </location>
</feature>
<evidence type="ECO:0000256" key="1">
    <source>
        <dbReference type="SAM" id="MobiDB-lite"/>
    </source>
</evidence>
<proteinExistence type="predicted"/>
<protein>
    <submittedName>
        <fullName evidence="2">Uncharacterized protein</fullName>
    </submittedName>
</protein>
<organism evidence="2 3">
    <name type="scientific">Panicum virgatum</name>
    <name type="common">Blackwell switchgrass</name>
    <dbReference type="NCBI Taxonomy" id="38727"/>
    <lineage>
        <taxon>Eukaryota</taxon>
        <taxon>Viridiplantae</taxon>
        <taxon>Streptophyta</taxon>
        <taxon>Embryophyta</taxon>
        <taxon>Tracheophyta</taxon>
        <taxon>Spermatophyta</taxon>
        <taxon>Magnoliopsida</taxon>
        <taxon>Liliopsida</taxon>
        <taxon>Poales</taxon>
        <taxon>Poaceae</taxon>
        <taxon>PACMAD clade</taxon>
        <taxon>Panicoideae</taxon>
        <taxon>Panicodae</taxon>
        <taxon>Paniceae</taxon>
        <taxon>Panicinae</taxon>
        <taxon>Panicum</taxon>
        <taxon>Panicum sect. Hiantes</taxon>
    </lineage>
</organism>
<evidence type="ECO:0000313" key="2">
    <source>
        <dbReference type="EMBL" id="KAG2633354.1"/>
    </source>
</evidence>
<feature type="compositionally biased region" description="Basic and acidic residues" evidence="1">
    <location>
        <begin position="36"/>
        <end position="46"/>
    </location>
</feature>
<feature type="compositionally biased region" description="Pro residues" evidence="1">
    <location>
        <begin position="66"/>
        <end position="79"/>
    </location>
</feature>
<gene>
    <name evidence="2" type="ORF">PVAP13_2NG272300</name>
</gene>
<evidence type="ECO:0000313" key="3">
    <source>
        <dbReference type="Proteomes" id="UP000823388"/>
    </source>
</evidence>
<dbReference type="EMBL" id="CM029040">
    <property type="protein sequence ID" value="KAG2633354.1"/>
    <property type="molecule type" value="Genomic_DNA"/>
</dbReference>